<feature type="coiled-coil region" evidence="1">
    <location>
        <begin position="123"/>
        <end position="185"/>
    </location>
</feature>
<name>A0AAJ0B705_9PEZI</name>
<evidence type="ECO:0000256" key="1">
    <source>
        <dbReference type="SAM" id="Coils"/>
    </source>
</evidence>
<evidence type="ECO:0000313" key="3">
    <source>
        <dbReference type="EMBL" id="KAK1752851.1"/>
    </source>
</evidence>
<dbReference type="AlphaFoldDB" id="A0AAJ0B705"/>
<keyword evidence="1" id="KW-0175">Coiled coil</keyword>
<accession>A0AAJ0B705</accession>
<sequence>MVGPYLDNPFSFETAGLDYAVPLGADGHVSVTSPTEGRFPAGAVMGDMTYDLAGVTQAGEIDEKYIVDPLPVSAPVPPHPAPAMSMPTSVGMTTDNVDALTAPDLLAAGAGQWDDVLAARQAALDLQRELEKTVKQRDEAQMALSTLRNELYAARQVEKRLRGERDEARNQVAFLRRDRAAAKLTESRLRKERDQARLAAVLGKGKSKKWSPGPTGTGRGNEDLKLVLGEESGGENTDWVELMGDRAAADFTADTLVSPALCSPFEEIFGLQVDKT</sequence>
<reference evidence="3" key="1">
    <citation type="submission" date="2023-06" db="EMBL/GenBank/DDBJ databases">
        <title>Genome-scale phylogeny and comparative genomics of the fungal order Sordariales.</title>
        <authorList>
            <consortium name="Lawrence Berkeley National Laboratory"/>
            <person name="Hensen N."/>
            <person name="Bonometti L."/>
            <person name="Westerberg I."/>
            <person name="Brannstrom I.O."/>
            <person name="Guillou S."/>
            <person name="Cros-Aarteil S."/>
            <person name="Calhoun S."/>
            <person name="Haridas S."/>
            <person name="Kuo A."/>
            <person name="Mondo S."/>
            <person name="Pangilinan J."/>
            <person name="Riley R."/>
            <person name="Labutti K."/>
            <person name="Andreopoulos B."/>
            <person name="Lipzen A."/>
            <person name="Chen C."/>
            <person name="Yanf M."/>
            <person name="Daum C."/>
            <person name="Ng V."/>
            <person name="Clum A."/>
            <person name="Steindorff A."/>
            <person name="Ohm R."/>
            <person name="Martin F."/>
            <person name="Silar P."/>
            <person name="Natvig D."/>
            <person name="Lalanne C."/>
            <person name="Gautier V."/>
            <person name="Ament-Velasquez S.L."/>
            <person name="Kruys A."/>
            <person name="Hutchinson M.I."/>
            <person name="Powell A.J."/>
            <person name="Barry K."/>
            <person name="Miller A.N."/>
            <person name="Grigoriev I.V."/>
            <person name="Debuchy R."/>
            <person name="Gladieux P."/>
            <person name="Thoren M.H."/>
            <person name="Johannesson H."/>
        </authorList>
    </citation>
    <scope>NUCLEOTIDE SEQUENCE</scope>
    <source>
        <strain evidence="3">PSN4</strain>
    </source>
</reference>
<feature type="region of interest" description="Disordered" evidence="2">
    <location>
        <begin position="202"/>
        <end position="222"/>
    </location>
</feature>
<organism evidence="3 4">
    <name type="scientific">Echria macrotheca</name>
    <dbReference type="NCBI Taxonomy" id="438768"/>
    <lineage>
        <taxon>Eukaryota</taxon>
        <taxon>Fungi</taxon>
        <taxon>Dikarya</taxon>
        <taxon>Ascomycota</taxon>
        <taxon>Pezizomycotina</taxon>
        <taxon>Sordariomycetes</taxon>
        <taxon>Sordariomycetidae</taxon>
        <taxon>Sordariales</taxon>
        <taxon>Schizotheciaceae</taxon>
        <taxon>Echria</taxon>
    </lineage>
</organism>
<gene>
    <name evidence="3" type="ORF">QBC47DRAFT_48843</name>
</gene>
<evidence type="ECO:0000313" key="4">
    <source>
        <dbReference type="Proteomes" id="UP001239445"/>
    </source>
</evidence>
<dbReference type="EMBL" id="MU839838">
    <property type="protein sequence ID" value="KAK1752851.1"/>
    <property type="molecule type" value="Genomic_DNA"/>
</dbReference>
<comment type="caution">
    <text evidence="3">The sequence shown here is derived from an EMBL/GenBank/DDBJ whole genome shotgun (WGS) entry which is preliminary data.</text>
</comment>
<evidence type="ECO:0000256" key="2">
    <source>
        <dbReference type="SAM" id="MobiDB-lite"/>
    </source>
</evidence>
<keyword evidence="4" id="KW-1185">Reference proteome</keyword>
<dbReference type="Proteomes" id="UP001239445">
    <property type="component" value="Unassembled WGS sequence"/>
</dbReference>
<proteinExistence type="predicted"/>
<protein>
    <submittedName>
        <fullName evidence="3">Uncharacterized protein</fullName>
    </submittedName>
</protein>